<keyword evidence="10" id="KW-1185">Reference proteome</keyword>
<feature type="region of interest" description="Disordered" evidence="7">
    <location>
        <begin position="19"/>
        <end position="73"/>
    </location>
</feature>
<feature type="compositionally biased region" description="Basic and acidic residues" evidence="7">
    <location>
        <begin position="19"/>
        <end position="31"/>
    </location>
</feature>
<keyword evidence="2" id="KW-0677">Repeat</keyword>
<dbReference type="Proteomes" id="UP000594262">
    <property type="component" value="Unplaced"/>
</dbReference>
<dbReference type="GO" id="GO:0030018">
    <property type="term" value="C:Z disc"/>
    <property type="evidence" value="ECO:0007669"/>
    <property type="project" value="TreeGrafter"/>
</dbReference>
<evidence type="ECO:0000256" key="5">
    <source>
        <dbReference type="ARBA" id="ARBA00023239"/>
    </source>
</evidence>
<dbReference type="GO" id="GO:0046872">
    <property type="term" value="F:metal ion binding"/>
    <property type="evidence" value="ECO:0007669"/>
    <property type="project" value="UniProtKB-KW"/>
</dbReference>
<dbReference type="Gene3D" id="2.10.110.10">
    <property type="entry name" value="Cysteine Rich Protein"/>
    <property type="match status" value="2"/>
</dbReference>
<evidence type="ECO:0000313" key="10">
    <source>
        <dbReference type="Proteomes" id="UP000594262"/>
    </source>
</evidence>
<evidence type="ECO:0000259" key="8">
    <source>
        <dbReference type="PROSITE" id="PS50023"/>
    </source>
</evidence>
<proteinExistence type="predicted"/>
<evidence type="ECO:0000256" key="4">
    <source>
        <dbReference type="ARBA" id="ARBA00023038"/>
    </source>
</evidence>
<evidence type="ECO:0000256" key="7">
    <source>
        <dbReference type="SAM" id="MobiDB-lite"/>
    </source>
</evidence>
<keyword evidence="5" id="KW-0456">Lyase</keyword>
<keyword evidence="4 6" id="KW-0440">LIM domain</keyword>
<dbReference type="InterPro" id="IPR029787">
    <property type="entry name" value="Nucleotide_cyclase"/>
</dbReference>
<dbReference type="SUPFAM" id="SSF55073">
    <property type="entry name" value="Nucleotide cyclase"/>
    <property type="match status" value="1"/>
</dbReference>
<keyword evidence="1 6" id="KW-0479">Metal-binding</keyword>
<evidence type="ECO:0000256" key="2">
    <source>
        <dbReference type="ARBA" id="ARBA00022737"/>
    </source>
</evidence>
<dbReference type="AlphaFoldDB" id="A0A7M5XJ42"/>
<dbReference type="PANTHER" id="PTHR24205:SF16">
    <property type="entry name" value="GH01042P-RELATED"/>
    <property type="match status" value="1"/>
</dbReference>
<protein>
    <recommendedName>
        <fullName evidence="8">LIM zinc-binding domain-containing protein</fullName>
    </recommendedName>
</protein>
<dbReference type="Pfam" id="PF00412">
    <property type="entry name" value="LIM"/>
    <property type="match status" value="2"/>
</dbReference>
<name>A0A7M5XJ42_9CNID</name>
<feature type="domain" description="LIM zinc-binding" evidence="8">
    <location>
        <begin position="289"/>
        <end position="347"/>
    </location>
</feature>
<evidence type="ECO:0000256" key="6">
    <source>
        <dbReference type="PROSITE-ProRule" id="PRU00125"/>
    </source>
</evidence>
<dbReference type="EnsemblMetazoa" id="CLYHEMT024193.1">
    <property type="protein sequence ID" value="CLYHEMP024193.1"/>
    <property type="gene ID" value="CLYHEMG024193"/>
</dbReference>
<dbReference type="GO" id="GO:0003712">
    <property type="term" value="F:transcription coregulator activity"/>
    <property type="evidence" value="ECO:0007669"/>
    <property type="project" value="TreeGrafter"/>
</dbReference>
<dbReference type="PANTHER" id="PTHR24205">
    <property type="entry name" value="FOUR AND A HALF LIM DOMAINS PROTEIN"/>
    <property type="match status" value="1"/>
</dbReference>
<dbReference type="PROSITE" id="PS50023">
    <property type="entry name" value="LIM_DOMAIN_2"/>
    <property type="match status" value="2"/>
</dbReference>
<evidence type="ECO:0000256" key="1">
    <source>
        <dbReference type="ARBA" id="ARBA00022723"/>
    </source>
</evidence>
<accession>A0A7M5XJ42</accession>
<dbReference type="SMART" id="SM00132">
    <property type="entry name" value="LIM"/>
    <property type="match status" value="2"/>
</dbReference>
<evidence type="ECO:0000256" key="3">
    <source>
        <dbReference type="ARBA" id="ARBA00022833"/>
    </source>
</evidence>
<dbReference type="GO" id="GO:0016829">
    <property type="term" value="F:lyase activity"/>
    <property type="evidence" value="ECO:0007669"/>
    <property type="project" value="UniProtKB-KW"/>
</dbReference>
<dbReference type="CDD" id="cd08368">
    <property type="entry name" value="LIM"/>
    <property type="match status" value="1"/>
</dbReference>
<feature type="compositionally biased region" description="Basic and acidic residues" evidence="7">
    <location>
        <begin position="50"/>
        <end position="64"/>
    </location>
</feature>
<dbReference type="OrthoDB" id="1112565at2759"/>
<sequence>MPSVDELAAQAAEQMRLYEDQKETSQRRQEAAKNLQNASLQDKLNARLKKKEEKQKIEQEKSEKYQLQASAGPAKVNPPKGVITFGYFVVKNVAVFWENLDEDNALKVLEEIHELITKELVPNNVYLAKEEIGKCLLAAEKPEQLINMALKIQENFNNHSWSSTLTSIPSCKKLVRPEDTNNADAKPLFNGPRIQMGIHSGDAATIKDNNGNTTYSGINILKVESIGNFAQPGQILVSSMTWSKIDASKLVEHHSTQPGVYKLDGFSGGCKVAELLPISLKDRSKFFGSVCANCNDVIKPNEQFFKALNCIWHINHFRCFQCNTDLGGSYVDVDGSPFCKNCYLLKNAPKCKGCSNPITGAYINAIGAYWHGDCFSCRQCLRKPSPDVQMYEKDGLPYCGECYKQMMN</sequence>
<reference evidence="9" key="1">
    <citation type="submission" date="2021-01" db="UniProtKB">
        <authorList>
            <consortium name="EnsemblMetazoa"/>
        </authorList>
    </citation>
    <scope>IDENTIFICATION</scope>
</reference>
<organism evidence="9 10">
    <name type="scientific">Clytia hemisphaerica</name>
    <dbReference type="NCBI Taxonomy" id="252671"/>
    <lineage>
        <taxon>Eukaryota</taxon>
        <taxon>Metazoa</taxon>
        <taxon>Cnidaria</taxon>
        <taxon>Hydrozoa</taxon>
        <taxon>Hydroidolina</taxon>
        <taxon>Leptothecata</taxon>
        <taxon>Obeliida</taxon>
        <taxon>Clytiidae</taxon>
        <taxon>Clytia</taxon>
    </lineage>
</organism>
<dbReference type="Gene3D" id="3.30.70.1230">
    <property type="entry name" value="Nucleotide cyclase"/>
    <property type="match status" value="1"/>
</dbReference>
<dbReference type="GeneID" id="136816534"/>
<evidence type="ECO:0000313" key="9">
    <source>
        <dbReference type="EnsemblMetazoa" id="CLYHEMP024193.1"/>
    </source>
</evidence>
<feature type="domain" description="LIM zinc-binding" evidence="8">
    <location>
        <begin position="349"/>
        <end position="408"/>
    </location>
</feature>
<dbReference type="RefSeq" id="XP_066928975.1">
    <property type="nucleotide sequence ID" value="XM_067072874.1"/>
</dbReference>
<keyword evidence="3 6" id="KW-0862">Zinc</keyword>
<dbReference type="SUPFAM" id="SSF57716">
    <property type="entry name" value="Glucocorticoid receptor-like (DNA-binding domain)"/>
    <property type="match status" value="2"/>
</dbReference>
<dbReference type="GO" id="GO:0005634">
    <property type="term" value="C:nucleus"/>
    <property type="evidence" value="ECO:0007669"/>
    <property type="project" value="TreeGrafter"/>
</dbReference>
<dbReference type="InterPro" id="IPR001781">
    <property type="entry name" value="Znf_LIM"/>
</dbReference>